<evidence type="ECO:0000313" key="3">
    <source>
        <dbReference type="EMBL" id="VAX01820.1"/>
    </source>
</evidence>
<dbReference type="Gene3D" id="3.40.50.850">
    <property type="entry name" value="Isochorismatase-like"/>
    <property type="match status" value="1"/>
</dbReference>
<dbReference type="PANTHER" id="PTHR43540">
    <property type="entry name" value="PEROXYUREIDOACRYLATE/UREIDOACRYLATE AMIDOHYDROLASE-RELATED"/>
    <property type="match status" value="1"/>
</dbReference>
<evidence type="ECO:0000259" key="2">
    <source>
        <dbReference type="Pfam" id="PF00857"/>
    </source>
</evidence>
<feature type="domain" description="Isochorismatase-like" evidence="2">
    <location>
        <begin position="6"/>
        <end position="192"/>
    </location>
</feature>
<dbReference type="EMBL" id="UOFV01000274">
    <property type="protein sequence ID" value="VAX01820.1"/>
    <property type="molecule type" value="Genomic_DNA"/>
</dbReference>
<dbReference type="GO" id="GO:0008908">
    <property type="term" value="F:isochorismatase activity"/>
    <property type="evidence" value="ECO:0007669"/>
    <property type="project" value="UniProtKB-EC"/>
</dbReference>
<evidence type="ECO:0000256" key="1">
    <source>
        <dbReference type="ARBA" id="ARBA00022801"/>
    </source>
</evidence>
<dbReference type="PANTHER" id="PTHR43540:SF16">
    <property type="entry name" value="ISOCHORISMATASE-LIKE DOMAIN-CONTAINING PROTEIN"/>
    <property type="match status" value="1"/>
</dbReference>
<dbReference type="CDD" id="cd00431">
    <property type="entry name" value="cysteine_hydrolases"/>
    <property type="match status" value="1"/>
</dbReference>
<dbReference type="InterPro" id="IPR050272">
    <property type="entry name" value="Isochorismatase-like_hydrls"/>
</dbReference>
<keyword evidence="1 3" id="KW-0378">Hydrolase</keyword>
<dbReference type="EC" id="3.3.2.1" evidence="3"/>
<dbReference type="SUPFAM" id="SSF52499">
    <property type="entry name" value="Isochorismatase-like hydrolases"/>
    <property type="match status" value="1"/>
</dbReference>
<dbReference type="InterPro" id="IPR036380">
    <property type="entry name" value="Isochorismatase-like_sf"/>
</dbReference>
<protein>
    <submittedName>
        <fullName evidence="3">Isochorismatase</fullName>
        <ecNumber evidence="3">3.3.2.1</ecNumber>
    </submittedName>
</protein>
<organism evidence="3">
    <name type="scientific">hydrothermal vent metagenome</name>
    <dbReference type="NCBI Taxonomy" id="652676"/>
    <lineage>
        <taxon>unclassified sequences</taxon>
        <taxon>metagenomes</taxon>
        <taxon>ecological metagenomes</taxon>
    </lineage>
</organism>
<gene>
    <name evidence="3" type="ORF">MNBD_GAMMA19-946</name>
</gene>
<accession>A0A3B1AUD8</accession>
<dbReference type="AlphaFoldDB" id="A0A3B1AUD8"/>
<dbReference type="Pfam" id="PF00857">
    <property type="entry name" value="Isochorismatase"/>
    <property type="match status" value="1"/>
</dbReference>
<name>A0A3B1AUD8_9ZZZZ</name>
<reference evidence="3" key="1">
    <citation type="submission" date="2018-06" db="EMBL/GenBank/DDBJ databases">
        <authorList>
            <person name="Zhirakovskaya E."/>
        </authorList>
    </citation>
    <scope>NUCLEOTIDE SEQUENCE</scope>
</reference>
<dbReference type="InterPro" id="IPR000868">
    <property type="entry name" value="Isochorismatase-like_dom"/>
</dbReference>
<sequence>MNAAQTVLLLIGYQNDYFSPTGILRDVVEAPAHHQTVLSNTLDLVQRLAPSPVRMVDTPIVFTDDYHELVNPIGILNTIKELGAFKVGSDGVETIPELQAFANRITTIPGKRGLNAFSNTALETLFQQWEISDIVIAGAISSICVDSTGRHAHSLDYRVTILSDCTLGRSPVEQAFYCEQIFPLYAQTMTHHELLQKLDINTDSL</sequence>
<proteinExistence type="predicted"/>